<comment type="caution">
    <text evidence="2">The sequence shown here is derived from an EMBL/GenBank/DDBJ whole genome shotgun (WGS) entry which is preliminary data.</text>
</comment>
<keyword evidence="2" id="KW-0489">Methyltransferase</keyword>
<gene>
    <name evidence="2" type="ORF">B1A_17987</name>
</gene>
<dbReference type="InterPro" id="IPR029063">
    <property type="entry name" value="SAM-dependent_MTases_sf"/>
</dbReference>
<evidence type="ECO:0000313" key="2">
    <source>
        <dbReference type="EMBL" id="EQD36155.1"/>
    </source>
</evidence>
<protein>
    <submittedName>
        <fullName evidence="2">Ribosomal RNA methyltransferase</fullName>
    </submittedName>
</protein>
<feature type="domain" description="Ribosomal RNA methyltransferase FtsJ" evidence="1">
    <location>
        <begin position="14"/>
        <end position="139"/>
    </location>
</feature>
<reference evidence="2" key="1">
    <citation type="submission" date="2013-08" db="EMBL/GenBank/DDBJ databases">
        <authorList>
            <person name="Mendez C."/>
            <person name="Richter M."/>
            <person name="Ferrer M."/>
            <person name="Sanchez J."/>
        </authorList>
    </citation>
    <scope>NUCLEOTIDE SEQUENCE</scope>
</reference>
<feature type="non-terminal residue" evidence="2">
    <location>
        <position position="198"/>
    </location>
</feature>
<keyword evidence="2" id="KW-0808">Transferase</keyword>
<reference evidence="2" key="2">
    <citation type="journal article" date="2014" name="ISME J.">
        <title>Microbial stratification in low pH oxic and suboxic macroscopic growths along an acid mine drainage.</title>
        <authorList>
            <person name="Mendez-Garcia C."/>
            <person name="Mesa V."/>
            <person name="Sprenger R.R."/>
            <person name="Richter M."/>
            <person name="Diez M.S."/>
            <person name="Solano J."/>
            <person name="Bargiela R."/>
            <person name="Golyshina O.V."/>
            <person name="Manteca A."/>
            <person name="Ramos J.L."/>
            <person name="Gallego J.R."/>
            <person name="Llorente I."/>
            <person name="Martins Dos Santos V.A."/>
            <person name="Jensen O.N."/>
            <person name="Pelaez A.I."/>
            <person name="Sanchez J."/>
            <person name="Ferrer M."/>
        </authorList>
    </citation>
    <scope>NUCLEOTIDE SEQUENCE</scope>
</reference>
<evidence type="ECO:0000259" key="1">
    <source>
        <dbReference type="Pfam" id="PF01728"/>
    </source>
</evidence>
<dbReference type="PANTHER" id="PTHR37524:SF2">
    <property type="entry name" value="RIBOSOMAL RNA METHYLTRANSFERASE FTSJ DOMAIN-CONTAINING PROTEIN"/>
    <property type="match status" value="1"/>
</dbReference>
<dbReference type="GO" id="GO:0032259">
    <property type="term" value="P:methylation"/>
    <property type="evidence" value="ECO:0007669"/>
    <property type="project" value="UniProtKB-KW"/>
</dbReference>
<dbReference type="PANTHER" id="PTHR37524">
    <property type="entry name" value="RIBOSOMAL RNA LARGE SUBUNIT METHYLTRANSFERASE M"/>
    <property type="match status" value="1"/>
</dbReference>
<proteinExistence type="predicted"/>
<dbReference type="AlphaFoldDB" id="T1A2V8"/>
<dbReference type="EMBL" id="AUZX01013249">
    <property type="protein sequence ID" value="EQD36155.1"/>
    <property type="molecule type" value="Genomic_DNA"/>
</dbReference>
<dbReference type="Gene3D" id="3.40.50.150">
    <property type="entry name" value="Vaccinia Virus protein VP39"/>
    <property type="match status" value="1"/>
</dbReference>
<sequence length="198" mass="21799">QRNMDAEVLENRISRAEFKVYEAVNYFGIKLEQGMRALDIGAAPGGWTRYLIKNGLRVVAIDAGNIDYAKMPKGIRMAIAPGENREAYNVEGIDILAASELEGRGKDYELLHIKELFGRIKLSTLVGLGPFDILCIDINIPAQEAAVIAAVCSEALKAKGKLILTLKMTDDNIERNVEKSKEALAATYDGIRVKKLPH</sequence>
<feature type="non-terminal residue" evidence="2">
    <location>
        <position position="1"/>
    </location>
</feature>
<accession>T1A2V8</accession>
<dbReference type="GO" id="GO:0008168">
    <property type="term" value="F:methyltransferase activity"/>
    <property type="evidence" value="ECO:0007669"/>
    <property type="project" value="UniProtKB-KW"/>
</dbReference>
<organism evidence="2">
    <name type="scientific">mine drainage metagenome</name>
    <dbReference type="NCBI Taxonomy" id="410659"/>
    <lineage>
        <taxon>unclassified sequences</taxon>
        <taxon>metagenomes</taxon>
        <taxon>ecological metagenomes</taxon>
    </lineage>
</organism>
<name>T1A2V8_9ZZZZ</name>
<dbReference type="SUPFAM" id="SSF53335">
    <property type="entry name" value="S-adenosyl-L-methionine-dependent methyltransferases"/>
    <property type="match status" value="2"/>
</dbReference>
<dbReference type="Pfam" id="PF01728">
    <property type="entry name" value="FtsJ"/>
    <property type="match status" value="1"/>
</dbReference>
<dbReference type="InterPro" id="IPR002877">
    <property type="entry name" value="RNA_MeTrfase_FtsJ_dom"/>
</dbReference>